<name>A0A975SXJ4_9ACTN</name>
<dbReference type="Proteomes" id="UP000683575">
    <property type="component" value="Chromosome"/>
</dbReference>
<keyword evidence="1" id="KW-0812">Transmembrane</keyword>
<keyword evidence="3" id="KW-1185">Reference proteome</keyword>
<proteinExistence type="predicted"/>
<dbReference type="EMBL" id="CP077062">
    <property type="protein sequence ID" value="QWZ07783.1"/>
    <property type="molecule type" value="Genomic_DNA"/>
</dbReference>
<feature type="transmembrane region" description="Helical" evidence="1">
    <location>
        <begin position="186"/>
        <end position="203"/>
    </location>
</feature>
<dbReference type="AlphaFoldDB" id="A0A975SXJ4"/>
<reference evidence="2" key="1">
    <citation type="submission" date="2021-06" db="EMBL/GenBank/DDBJ databases">
        <title>Complete genome sequence of Nocardioides sp. G188.</title>
        <authorList>
            <person name="Im W.-T."/>
        </authorList>
    </citation>
    <scope>NUCLEOTIDE SEQUENCE</scope>
    <source>
        <strain evidence="2">G188</strain>
    </source>
</reference>
<keyword evidence="1" id="KW-1133">Transmembrane helix</keyword>
<protein>
    <recommendedName>
        <fullName evidence="4">SRPBCC family protein</fullName>
    </recommendedName>
</protein>
<evidence type="ECO:0000313" key="3">
    <source>
        <dbReference type="Proteomes" id="UP000683575"/>
    </source>
</evidence>
<sequence length="226" mass="24929">MAVAGRAAATALGVLVYVGWVLPRLRTWGATETEVRGPYPGADVVPDGRRGATMAVTIDAPPDQVWPWLVQLGGDRAGWYSWDHLDNAGHPSAREVHPEWQALEVGDPVRYRTRHGLVDAWEVAALEPGRFLGLHGCSDLRGRTLDPRQPRPSAYTEGLWGFLLTALPGGRTRLVIGGYEAFRPRWLGLLLASWLFPPVVWVMQARMLRVLKRNVEDTAAAGTPTR</sequence>
<dbReference type="KEGG" id="nps:KRR39_20710"/>
<gene>
    <name evidence="2" type="ORF">KRR39_20710</name>
</gene>
<evidence type="ECO:0000256" key="1">
    <source>
        <dbReference type="SAM" id="Phobius"/>
    </source>
</evidence>
<keyword evidence="1" id="KW-0472">Membrane</keyword>
<dbReference type="RefSeq" id="WP_216939293.1">
    <property type="nucleotide sequence ID" value="NZ_CP077062.1"/>
</dbReference>
<accession>A0A975SXJ4</accession>
<evidence type="ECO:0000313" key="2">
    <source>
        <dbReference type="EMBL" id="QWZ07783.1"/>
    </source>
</evidence>
<evidence type="ECO:0008006" key="4">
    <source>
        <dbReference type="Google" id="ProtNLM"/>
    </source>
</evidence>
<organism evidence="2 3">
    <name type="scientific">Nocardioides panacis</name>
    <dbReference type="NCBI Taxonomy" id="2849501"/>
    <lineage>
        <taxon>Bacteria</taxon>
        <taxon>Bacillati</taxon>
        <taxon>Actinomycetota</taxon>
        <taxon>Actinomycetes</taxon>
        <taxon>Propionibacteriales</taxon>
        <taxon>Nocardioidaceae</taxon>
        <taxon>Nocardioides</taxon>
    </lineage>
</organism>